<keyword evidence="2" id="KW-0808">Transferase</keyword>
<dbReference type="OrthoDB" id="9814490at2"/>
<keyword evidence="4" id="KW-1185">Reference proteome</keyword>
<dbReference type="InterPro" id="IPR051159">
    <property type="entry name" value="Hexapeptide_acetyltransf"/>
</dbReference>
<dbReference type="Proteomes" id="UP000192610">
    <property type="component" value="Unassembled WGS sequence"/>
</dbReference>
<comment type="caution">
    <text evidence="3">The sequence shown here is derived from an EMBL/GenBank/DDBJ whole genome shotgun (WGS) entry which is preliminary data.</text>
</comment>
<evidence type="ECO:0000256" key="2">
    <source>
        <dbReference type="ARBA" id="ARBA00022679"/>
    </source>
</evidence>
<dbReference type="InterPro" id="IPR011004">
    <property type="entry name" value="Trimer_LpxA-like_sf"/>
</dbReference>
<sequence length="177" mass="20194">MNLFLGSLLTYLYNNIIGHIPFHFLRKGFLRLFNKNIHPSAVIMMHVRFLNFWKITIGERVVINQYCLFDCRHFSISIDHDTDIGPYTRIWTLGHDPDANDHRLYGNSIQLGHHVWIASGVTILPGVTIAPGTVIGAGSVVHKSTAELDIVAGNPARFIRKRNNKLEYKLKYTVILE</sequence>
<organism evidence="3 4">
    <name type="scientific">Niastella yeongjuensis</name>
    <dbReference type="NCBI Taxonomy" id="354355"/>
    <lineage>
        <taxon>Bacteria</taxon>
        <taxon>Pseudomonadati</taxon>
        <taxon>Bacteroidota</taxon>
        <taxon>Chitinophagia</taxon>
        <taxon>Chitinophagales</taxon>
        <taxon>Chitinophagaceae</taxon>
        <taxon>Niastella</taxon>
    </lineage>
</organism>
<reference evidence="4" key="1">
    <citation type="submission" date="2016-04" db="EMBL/GenBank/DDBJ databases">
        <authorList>
            <person name="Chen L."/>
            <person name="Zhuang W."/>
            <person name="Wang G."/>
        </authorList>
    </citation>
    <scope>NUCLEOTIDE SEQUENCE [LARGE SCALE GENOMIC DNA]</scope>
    <source>
        <strain evidence="4">17621</strain>
    </source>
</reference>
<dbReference type="Pfam" id="PF00132">
    <property type="entry name" value="Hexapep"/>
    <property type="match status" value="1"/>
</dbReference>
<evidence type="ECO:0000313" key="4">
    <source>
        <dbReference type="Proteomes" id="UP000192610"/>
    </source>
</evidence>
<evidence type="ECO:0000256" key="1">
    <source>
        <dbReference type="ARBA" id="ARBA00007274"/>
    </source>
</evidence>
<name>A0A1V9EXJ3_9BACT</name>
<gene>
    <name evidence="3" type="ORF">A4H97_03110</name>
</gene>
<dbReference type="AlphaFoldDB" id="A0A1V9EXJ3"/>
<evidence type="ECO:0000313" key="3">
    <source>
        <dbReference type="EMBL" id="OQP50829.1"/>
    </source>
</evidence>
<dbReference type="EMBL" id="LVXG01000012">
    <property type="protein sequence ID" value="OQP50829.1"/>
    <property type="molecule type" value="Genomic_DNA"/>
</dbReference>
<comment type="similarity">
    <text evidence="1">Belongs to the transferase hexapeptide repeat family.</text>
</comment>
<dbReference type="Gene3D" id="2.160.10.10">
    <property type="entry name" value="Hexapeptide repeat proteins"/>
    <property type="match status" value="1"/>
</dbReference>
<dbReference type="STRING" id="354355.SAMN05660816_00319"/>
<dbReference type="InterPro" id="IPR001451">
    <property type="entry name" value="Hexapep"/>
</dbReference>
<accession>A0A1V9EXJ3</accession>
<dbReference type="PANTHER" id="PTHR23416:SF23">
    <property type="entry name" value="ACETYLTRANSFERASE C18B11.09C-RELATED"/>
    <property type="match status" value="1"/>
</dbReference>
<protein>
    <recommendedName>
        <fullName evidence="5">Acetyltransferase</fullName>
    </recommendedName>
</protein>
<dbReference type="CDD" id="cd04647">
    <property type="entry name" value="LbH_MAT_like"/>
    <property type="match status" value="1"/>
</dbReference>
<dbReference type="GO" id="GO:0005829">
    <property type="term" value="C:cytosol"/>
    <property type="evidence" value="ECO:0007669"/>
    <property type="project" value="TreeGrafter"/>
</dbReference>
<dbReference type="PANTHER" id="PTHR23416">
    <property type="entry name" value="SIALIC ACID SYNTHASE-RELATED"/>
    <property type="match status" value="1"/>
</dbReference>
<dbReference type="RefSeq" id="WP_081199269.1">
    <property type="nucleotide sequence ID" value="NZ_FOCZ01000001.1"/>
</dbReference>
<dbReference type="SUPFAM" id="SSF51161">
    <property type="entry name" value="Trimeric LpxA-like enzymes"/>
    <property type="match status" value="1"/>
</dbReference>
<proteinExistence type="inferred from homology"/>
<evidence type="ECO:0008006" key="5">
    <source>
        <dbReference type="Google" id="ProtNLM"/>
    </source>
</evidence>
<dbReference type="GO" id="GO:0008374">
    <property type="term" value="F:O-acyltransferase activity"/>
    <property type="evidence" value="ECO:0007669"/>
    <property type="project" value="TreeGrafter"/>
</dbReference>